<keyword evidence="3" id="KW-1185">Reference proteome</keyword>
<organism evidence="2 3">
    <name type="scientific">Pyronema omphalodes (strain CBS 100304)</name>
    <name type="common">Pyronema confluens</name>
    <dbReference type="NCBI Taxonomy" id="1076935"/>
    <lineage>
        <taxon>Eukaryota</taxon>
        <taxon>Fungi</taxon>
        <taxon>Dikarya</taxon>
        <taxon>Ascomycota</taxon>
        <taxon>Pezizomycotina</taxon>
        <taxon>Pezizomycetes</taxon>
        <taxon>Pezizales</taxon>
        <taxon>Pyronemataceae</taxon>
        <taxon>Pyronema</taxon>
    </lineage>
</organism>
<evidence type="ECO:0000256" key="1">
    <source>
        <dbReference type="SAM" id="SignalP"/>
    </source>
</evidence>
<reference evidence="2 3" key="1">
    <citation type="journal article" date="2013" name="PLoS Genet.">
        <title>The genome and development-dependent transcriptomes of Pyronema confluens: a window into fungal evolution.</title>
        <authorList>
            <person name="Traeger S."/>
            <person name="Altegoer F."/>
            <person name="Freitag M."/>
            <person name="Gabaldon T."/>
            <person name="Kempken F."/>
            <person name="Kumar A."/>
            <person name="Marcet-Houben M."/>
            <person name="Poggeler S."/>
            <person name="Stajich J.E."/>
            <person name="Nowrousian M."/>
        </authorList>
    </citation>
    <scope>NUCLEOTIDE SEQUENCE [LARGE SCALE GENOMIC DNA]</scope>
    <source>
        <strain evidence="3">CBS 100304</strain>
        <tissue evidence="2">Vegetative mycelium</tissue>
    </source>
</reference>
<feature type="chain" id="PRO_5004651104" evidence="1">
    <location>
        <begin position="24"/>
        <end position="130"/>
    </location>
</feature>
<name>U4L730_PYROM</name>
<dbReference type="AlphaFoldDB" id="U4L730"/>
<feature type="signal peptide" evidence="1">
    <location>
        <begin position="1"/>
        <end position="23"/>
    </location>
</feature>
<evidence type="ECO:0000313" key="3">
    <source>
        <dbReference type="Proteomes" id="UP000018144"/>
    </source>
</evidence>
<proteinExistence type="predicted"/>
<keyword evidence="1" id="KW-0732">Signal</keyword>
<sequence length="130" mass="14567">MHSKNVFLSTVLLLLSSIPILFALPGDSISDPIFVGLSSETAIGEVFSSKAATVSLRLCHNKNWGACQWFKLEDNYCWRLPVDWTESITGYDVRGGCCVFWSRSYCTEGYMFEATNRQHSKLGSVSLKSR</sequence>
<gene>
    <name evidence="2" type="ORF">PCON_12573</name>
</gene>
<dbReference type="EMBL" id="HF935735">
    <property type="protein sequence ID" value="CCX12980.1"/>
    <property type="molecule type" value="Genomic_DNA"/>
</dbReference>
<dbReference type="OrthoDB" id="10417874at2759"/>
<evidence type="ECO:0000313" key="2">
    <source>
        <dbReference type="EMBL" id="CCX12980.1"/>
    </source>
</evidence>
<dbReference type="Proteomes" id="UP000018144">
    <property type="component" value="Unassembled WGS sequence"/>
</dbReference>
<protein>
    <submittedName>
        <fullName evidence="2">Uncharacterized protein</fullName>
    </submittedName>
</protein>
<accession>U4L730</accession>